<dbReference type="InterPro" id="IPR000626">
    <property type="entry name" value="Ubiquitin-like_dom"/>
</dbReference>
<dbReference type="FunFam" id="1.10.260.100:FF:000001">
    <property type="entry name" value="Ubiquilin 1"/>
    <property type="match status" value="1"/>
</dbReference>
<evidence type="ECO:0000256" key="1">
    <source>
        <dbReference type="SAM" id="MobiDB-lite"/>
    </source>
</evidence>
<dbReference type="Proteomes" id="UP001140011">
    <property type="component" value="Unassembled WGS sequence"/>
</dbReference>
<gene>
    <name evidence="4" type="ORF">GGI19_003606</name>
</gene>
<dbReference type="Gene3D" id="1.10.8.10">
    <property type="entry name" value="DNA helicase RuvA subunit, C-terminal domain"/>
    <property type="match status" value="1"/>
</dbReference>
<evidence type="ECO:0000313" key="4">
    <source>
        <dbReference type="EMBL" id="KAJ2752758.1"/>
    </source>
</evidence>
<evidence type="ECO:0000259" key="2">
    <source>
        <dbReference type="PROSITE" id="PS50030"/>
    </source>
</evidence>
<dbReference type="AlphaFoldDB" id="A0A9W8L969"/>
<dbReference type="OrthoDB" id="267397at2759"/>
<dbReference type="Pfam" id="PF00240">
    <property type="entry name" value="ubiquitin"/>
    <property type="match status" value="1"/>
</dbReference>
<dbReference type="EMBL" id="JANBUH010000250">
    <property type="protein sequence ID" value="KAJ2752758.1"/>
    <property type="molecule type" value="Genomic_DNA"/>
</dbReference>
<dbReference type="SMART" id="SM00727">
    <property type="entry name" value="STI1"/>
    <property type="match status" value="1"/>
</dbReference>
<protein>
    <recommendedName>
        <fullName evidence="6">Ubiquilin</fullName>
    </recommendedName>
</protein>
<name>A0A9W8L969_9FUNG</name>
<dbReference type="InterPro" id="IPR006636">
    <property type="entry name" value="STI1_HS-bd"/>
</dbReference>
<dbReference type="PANTHER" id="PTHR10677">
    <property type="entry name" value="UBIQUILIN"/>
    <property type="match status" value="1"/>
</dbReference>
<reference evidence="4" key="1">
    <citation type="submission" date="2022-07" db="EMBL/GenBank/DDBJ databases">
        <title>Phylogenomic reconstructions and comparative analyses of Kickxellomycotina fungi.</title>
        <authorList>
            <person name="Reynolds N.K."/>
            <person name="Stajich J.E."/>
            <person name="Barry K."/>
            <person name="Grigoriev I.V."/>
            <person name="Crous P."/>
            <person name="Smith M.E."/>
        </authorList>
    </citation>
    <scope>NUCLEOTIDE SEQUENCE</scope>
    <source>
        <strain evidence="4">BCRC 34297</strain>
    </source>
</reference>
<organism evidence="4 5">
    <name type="scientific">Coemansia pectinata</name>
    <dbReference type="NCBI Taxonomy" id="1052879"/>
    <lineage>
        <taxon>Eukaryota</taxon>
        <taxon>Fungi</taxon>
        <taxon>Fungi incertae sedis</taxon>
        <taxon>Zoopagomycota</taxon>
        <taxon>Kickxellomycotina</taxon>
        <taxon>Kickxellomycetes</taxon>
        <taxon>Kickxellales</taxon>
        <taxon>Kickxellaceae</taxon>
        <taxon>Coemansia</taxon>
    </lineage>
</organism>
<dbReference type="GO" id="GO:0006511">
    <property type="term" value="P:ubiquitin-dependent protein catabolic process"/>
    <property type="evidence" value="ECO:0007669"/>
    <property type="project" value="TreeGrafter"/>
</dbReference>
<accession>A0A9W8L969</accession>
<dbReference type="InterPro" id="IPR015940">
    <property type="entry name" value="UBA"/>
</dbReference>
<dbReference type="Gene3D" id="1.10.260.100">
    <property type="match status" value="1"/>
</dbReference>
<proteinExistence type="predicted"/>
<dbReference type="InterPro" id="IPR009060">
    <property type="entry name" value="UBA-like_sf"/>
</dbReference>
<comment type="caution">
    <text evidence="4">The sequence shown here is derived from an EMBL/GenBank/DDBJ whole genome shotgun (WGS) entry which is preliminary data.</text>
</comment>
<dbReference type="GO" id="GO:0031593">
    <property type="term" value="F:polyubiquitin modification-dependent protein binding"/>
    <property type="evidence" value="ECO:0007669"/>
    <property type="project" value="TreeGrafter"/>
</dbReference>
<dbReference type="SMART" id="SM00213">
    <property type="entry name" value="UBQ"/>
    <property type="match status" value="1"/>
</dbReference>
<feature type="region of interest" description="Disordered" evidence="1">
    <location>
        <begin position="326"/>
        <end position="374"/>
    </location>
</feature>
<dbReference type="SUPFAM" id="SSF46934">
    <property type="entry name" value="UBA-like"/>
    <property type="match status" value="1"/>
</dbReference>
<feature type="region of interest" description="Disordered" evidence="1">
    <location>
        <begin position="245"/>
        <end position="278"/>
    </location>
</feature>
<feature type="domain" description="UBA" evidence="2">
    <location>
        <begin position="412"/>
        <end position="457"/>
    </location>
</feature>
<dbReference type="GO" id="GO:0005829">
    <property type="term" value="C:cytosol"/>
    <property type="evidence" value="ECO:0007669"/>
    <property type="project" value="TreeGrafter"/>
</dbReference>
<dbReference type="Gene3D" id="3.10.20.90">
    <property type="entry name" value="Phosphatidylinositol 3-kinase Catalytic Subunit, Chain A, domain 1"/>
    <property type="match status" value="1"/>
</dbReference>
<dbReference type="CDD" id="cd17039">
    <property type="entry name" value="Ubl_ubiquitin_like"/>
    <property type="match status" value="1"/>
</dbReference>
<keyword evidence="5" id="KW-1185">Reference proteome</keyword>
<dbReference type="InterPro" id="IPR015496">
    <property type="entry name" value="Ubiquilin"/>
</dbReference>
<dbReference type="InterPro" id="IPR029071">
    <property type="entry name" value="Ubiquitin-like_domsf"/>
</dbReference>
<feature type="compositionally biased region" description="Low complexity" evidence="1">
    <location>
        <begin position="339"/>
        <end position="353"/>
    </location>
</feature>
<evidence type="ECO:0008006" key="6">
    <source>
        <dbReference type="Google" id="ProtNLM"/>
    </source>
</evidence>
<sequence length="460" mass="50552">MDDDSASSSRCSTAGAIPEFTLRVRQTNGTIIEHPVSSRSLSVAELKQALSERTEIPVARMRLMLESTILADDQSLESYDINDGSVLRLVQLAGNHLQNHPRNVNGISSAAAPSPPSSTMAMTNQARQLFLANPQLAQTIMMANPQMREALDNNPQLRNLMNDPEVMQQSFDAVQNPQLMQEVQRNNDRVLSNLESTPGGYAHIRRMYHSIQEPLARAAEDSTRMPLDELNRRRARMLGVVKPDASRVNTTPLPNPWSKTRSRAGSRASPFDMRNPFSMTDQVSRNAERLARLDISAASQPPPSSARDPLGLSHLQSQLSRLGALSAAYPSPSTPPHQQPSSSGVQRSRSSSRTQPFAYQQHRNQQQPQQLPAQMSAMSMSNPAFPHSVDSGLSIAAAAPPALSNLSGVELSLHQERYRDELNQLEEMGFADKDKNLRALIVTEGDLSLALNIIADCDDE</sequence>
<feature type="compositionally biased region" description="Low complexity" evidence="1">
    <location>
        <begin position="360"/>
        <end position="374"/>
    </location>
</feature>
<dbReference type="PROSITE" id="PS50053">
    <property type="entry name" value="UBIQUITIN_2"/>
    <property type="match status" value="1"/>
</dbReference>
<feature type="domain" description="Ubiquitin-like" evidence="3">
    <location>
        <begin position="42"/>
        <end position="90"/>
    </location>
</feature>
<dbReference type="Pfam" id="PF23195">
    <property type="entry name" value="UBQLN1"/>
    <property type="match status" value="1"/>
</dbReference>
<dbReference type="PROSITE" id="PS50030">
    <property type="entry name" value="UBA"/>
    <property type="match status" value="1"/>
</dbReference>
<dbReference type="PANTHER" id="PTHR10677:SF3">
    <property type="entry name" value="FI07626P-RELATED"/>
    <property type="match status" value="1"/>
</dbReference>
<evidence type="ECO:0000259" key="3">
    <source>
        <dbReference type="PROSITE" id="PS50053"/>
    </source>
</evidence>
<dbReference type="SUPFAM" id="SSF54236">
    <property type="entry name" value="Ubiquitin-like"/>
    <property type="match status" value="1"/>
</dbReference>
<evidence type="ECO:0000313" key="5">
    <source>
        <dbReference type="Proteomes" id="UP001140011"/>
    </source>
</evidence>